<gene>
    <name evidence="1" type="ORF">SAMN05443550_11153</name>
</gene>
<accession>A0A1H4GRW7</accession>
<dbReference type="AlphaFoldDB" id="A0A1H4GRW7"/>
<organism evidence="1 2">
    <name type="scientific">Pedobacter hartonius</name>
    <dbReference type="NCBI Taxonomy" id="425514"/>
    <lineage>
        <taxon>Bacteria</taxon>
        <taxon>Pseudomonadati</taxon>
        <taxon>Bacteroidota</taxon>
        <taxon>Sphingobacteriia</taxon>
        <taxon>Sphingobacteriales</taxon>
        <taxon>Sphingobacteriaceae</taxon>
        <taxon>Pedobacter</taxon>
    </lineage>
</organism>
<sequence>MNTKGQIKLNYPDEFRIACKISNLKHEELIQYFIDQVSFYAFIGGNMEPAHLWATTVSIECKEFWNKIPVETISDPLVQEISLKYIRKLTALSLEAGLTKNEETSTSISFMNEWSAELIPLTDYEPDITTTKGEVFNLTFDFNLVCRLHGIHTDLLLQYFVDNISLARERATNVIEEIGINPSVAVLLILVSYHDDVKHRILPHQEIYRKYGLQLLQLDKKQKSENDFESRVESYSAFYREWYNALTIDIN</sequence>
<reference evidence="1 2" key="1">
    <citation type="submission" date="2016-10" db="EMBL/GenBank/DDBJ databases">
        <authorList>
            <person name="de Groot N.N."/>
        </authorList>
    </citation>
    <scope>NUCLEOTIDE SEQUENCE [LARGE SCALE GENOMIC DNA]</scope>
    <source>
        <strain evidence="1 2">DSM 19033</strain>
    </source>
</reference>
<proteinExistence type="predicted"/>
<dbReference type="RefSeq" id="WP_090559031.1">
    <property type="nucleotide sequence ID" value="NZ_FNRA01000011.1"/>
</dbReference>
<dbReference type="OrthoDB" id="748379at2"/>
<protein>
    <submittedName>
        <fullName evidence="1">Uncharacterized protein</fullName>
    </submittedName>
</protein>
<dbReference type="EMBL" id="FNRA01000011">
    <property type="protein sequence ID" value="SEB12274.1"/>
    <property type="molecule type" value="Genomic_DNA"/>
</dbReference>
<evidence type="ECO:0000313" key="2">
    <source>
        <dbReference type="Proteomes" id="UP000198850"/>
    </source>
</evidence>
<evidence type="ECO:0000313" key="1">
    <source>
        <dbReference type="EMBL" id="SEB12274.1"/>
    </source>
</evidence>
<dbReference type="Proteomes" id="UP000198850">
    <property type="component" value="Unassembled WGS sequence"/>
</dbReference>
<keyword evidence="2" id="KW-1185">Reference proteome</keyword>
<name>A0A1H4GRW7_9SPHI</name>